<evidence type="ECO:0000259" key="1">
    <source>
        <dbReference type="Pfam" id="PF07905"/>
    </source>
</evidence>
<feature type="domain" description="PucR C-terminal helix-turn-helix" evidence="2">
    <location>
        <begin position="329"/>
        <end position="385"/>
    </location>
</feature>
<dbReference type="PANTHER" id="PTHR33744">
    <property type="entry name" value="CARBOHYDRATE DIACID REGULATOR"/>
    <property type="match status" value="1"/>
</dbReference>
<dbReference type="Proteomes" id="UP000309454">
    <property type="component" value="Unassembled WGS sequence"/>
</dbReference>
<dbReference type="InterPro" id="IPR012914">
    <property type="entry name" value="PucR_dom"/>
</dbReference>
<dbReference type="Gene3D" id="1.10.10.2840">
    <property type="entry name" value="PucR C-terminal helix-turn-helix domain"/>
    <property type="match status" value="1"/>
</dbReference>
<dbReference type="InterPro" id="IPR042070">
    <property type="entry name" value="PucR_C-HTH_sf"/>
</dbReference>
<dbReference type="Pfam" id="PF07905">
    <property type="entry name" value="PucR"/>
    <property type="match status" value="1"/>
</dbReference>
<dbReference type="Pfam" id="PF13556">
    <property type="entry name" value="HTH_30"/>
    <property type="match status" value="1"/>
</dbReference>
<comment type="caution">
    <text evidence="3">The sequence shown here is derived from an EMBL/GenBank/DDBJ whole genome shotgun (WGS) entry which is preliminary data.</text>
</comment>
<gene>
    <name evidence="3" type="ORF">E5982_09200</name>
</gene>
<sequence length="398" mass="44225">MLYTVSDFLATHSDQVRIIAGSGGLSRPISEVGILDYELMPGLKEKFRRNNFYERQLVLSTFLYAKDDPYQIVEAVKYLVGKGTSGLVIKNVLRLPLSDAALRYADARNFPLMLVTSDEAFFDVLVGDVNARVRELASAEFSQHALDALWLAAGDSEKARATARQLCPSFREECMVLFARAEEPLSSESFEWLRRQWRQGPFGLPYSLATSYNGGFLAVVTADGDNAQLPSSAQLGEFALGELACEQEFREIGLSEPHYSLGELGIALHQALEAAEVAARRQETLCCFGHLGVLRAVLPFAEAPEMRSFAAGVFRPLQEFDAENNGALEETVRTWYRVGQSIEAAAEILGQHPNTVRYRFDQVRQLSSLDRRRPSEAQQLAFAAAIQEAQGIKEALRF</sequence>
<dbReference type="PANTHER" id="PTHR33744:SF7">
    <property type="entry name" value="PUCR FAMILY TRANSCRIPTIONAL REGULATOR"/>
    <property type="match status" value="1"/>
</dbReference>
<evidence type="ECO:0000313" key="3">
    <source>
        <dbReference type="EMBL" id="TJW09687.1"/>
    </source>
</evidence>
<evidence type="ECO:0000313" key="4">
    <source>
        <dbReference type="Proteomes" id="UP000309454"/>
    </source>
</evidence>
<dbReference type="RefSeq" id="WP_136846196.1">
    <property type="nucleotide sequence ID" value="NZ_CANPEU010000007.1"/>
</dbReference>
<proteinExistence type="predicted"/>
<accession>A0A4T9T8F2</accession>
<dbReference type="EMBL" id="SSTM01000008">
    <property type="protein sequence ID" value="TJW09687.1"/>
    <property type="molecule type" value="Genomic_DNA"/>
</dbReference>
<dbReference type="InterPro" id="IPR025736">
    <property type="entry name" value="PucR_C-HTH_dom"/>
</dbReference>
<dbReference type="InterPro" id="IPR051448">
    <property type="entry name" value="CdaR-like_regulators"/>
</dbReference>
<name>A0A4T9T8F2_9ACTN</name>
<dbReference type="AlphaFoldDB" id="A0A4T9T8F2"/>
<protein>
    <submittedName>
        <fullName evidence="3">PucR family transcriptional regulator</fullName>
    </submittedName>
</protein>
<organism evidence="3 4">
    <name type="scientific">Parvibacter caecicola</name>
    <dbReference type="NCBI Taxonomy" id="747645"/>
    <lineage>
        <taxon>Bacteria</taxon>
        <taxon>Bacillati</taxon>
        <taxon>Actinomycetota</taxon>
        <taxon>Coriobacteriia</taxon>
        <taxon>Coriobacteriales</taxon>
        <taxon>Coriobacteriaceae</taxon>
        <taxon>Parvibacter</taxon>
    </lineage>
</organism>
<keyword evidence="4" id="KW-1185">Reference proteome</keyword>
<feature type="domain" description="Purine catabolism PurC-like" evidence="1">
    <location>
        <begin position="15"/>
        <end position="125"/>
    </location>
</feature>
<dbReference type="OrthoDB" id="3190266at2"/>
<reference evidence="3 4" key="1">
    <citation type="submission" date="2019-04" db="EMBL/GenBank/DDBJ databases">
        <title>Microbes associate with the intestines of laboratory mice.</title>
        <authorList>
            <person name="Navarre W."/>
            <person name="Wong E."/>
            <person name="Huang K.C."/>
            <person name="Tropini C."/>
            <person name="Ng K."/>
            <person name="Yu B."/>
        </authorList>
    </citation>
    <scope>NUCLEOTIDE SEQUENCE [LARGE SCALE GENOMIC DNA]</scope>
    <source>
        <strain evidence="3 4">NM48_B13</strain>
    </source>
</reference>
<evidence type="ECO:0000259" key="2">
    <source>
        <dbReference type="Pfam" id="PF13556"/>
    </source>
</evidence>